<protein>
    <submittedName>
        <fullName evidence="2">Uma2 family endonuclease</fullName>
    </submittedName>
</protein>
<dbReference type="SUPFAM" id="SSF52980">
    <property type="entry name" value="Restriction endonuclease-like"/>
    <property type="match status" value="1"/>
</dbReference>
<keyword evidence="2" id="KW-0255">Endonuclease</keyword>
<dbReference type="GO" id="GO:0004519">
    <property type="term" value="F:endonuclease activity"/>
    <property type="evidence" value="ECO:0007669"/>
    <property type="project" value="UniProtKB-KW"/>
</dbReference>
<accession>A0A7C4LK59</accession>
<name>A0A7C4LK59_9PLAN</name>
<feature type="domain" description="Putative restriction endonuclease" evidence="1">
    <location>
        <begin position="10"/>
        <end position="176"/>
    </location>
</feature>
<evidence type="ECO:0000313" key="2">
    <source>
        <dbReference type="EMBL" id="HGT38675.1"/>
    </source>
</evidence>
<dbReference type="CDD" id="cd06260">
    <property type="entry name" value="DUF820-like"/>
    <property type="match status" value="1"/>
</dbReference>
<sequence>MSSERPFTADDYQRALEEGDRWIEVVAGRLVRLSPPDELHGNVVRNLAKALGAFLRQHPVLYPCFELGLIVARQPDTIRCPAISCFSMADGLAQMGLLVTDRKPELIVEVASSNDRRESMAQRVREYQQWGVPAIWVFDPVSLHAHVFHRGALPQMLKAAETLHGCFELAGFHVSVGEQFADPKWAR</sequence>
<dbReference type="InterPro" id="IPR012296">
    <property type="entry name" value="Nuclease_put_TT1808"/>
</dbReference>
<dbReference type="Pfam" id="PF05685">
    <property type="entry name" value="Uma2"/>
    <property type="match status" value="1"/>
</dbReference>
<gene>
    <name evidence="2" type="ORF">ENS64_05355</name>
</gene>
<dbReference type="AlphaFoldDB" id="A0A7C4LK59"/>
<dbReference type="InterPro" id="IPR011335">
    <property type="entry name" value="Restrct_endonuc-II-like"/>
</dbReference>
<organism evidence="2">
    <name type="scientific">Schlesneria paludicola</name>
    <dbReference type="NCBI Taxonomy" id="360056"/>
    <lineage>
        <taxon>Bacteria</taxon>
        <taxon>Pseudomonadati</taxon>
        <taxon>Planctomycetota</taxon>
        <taxon>Planctomycetia</taxon>
        <taxon>Planctomycetales</taxon>
        <taxon>Planctomycetaceae</taxon>
        <taxon>Schlesneria</taxon>
    </lineage>
</organism>
<proteinExistence type="predicted"/>
<evidence type="ECO:0000259" key="1">
    <source>
        <dbReference type="Pfam" id="PF05685"/>
    </source>
</evidence>
<dbReference type="PANTHER" id="PTHR34107:SF4">
    <property type="entry name" value="SLL1222 PROTEIN"/>
    <property type="match status" value="1"/>
</dbReference>
<comment type="caution">
    <text evidence="2">The sequence shown here is derived from an EMBL/GenBank/DDBJ whole genome shotgun (WGS) entry which is preliminary data.</text>
</comment>
<dbReference type="EMBL" id="DSVQ01000011">
    <property type="protein sequence ID" value="HGT38675.1"/>
    <property type="molecule type" value="Genomic_DNA"/>
</dbReference>
<keyword evidence="2" id="KW-0540">Nuclease</keyword>
<keyword evidence="2" id="KW-0378">Hydrolase</keyword>
<dbReference type="InterPro" id="IPR008538">
    <property type="entry name" value="Uma2"/>
</dbReference>
<dbReference type="Gene3D" id="3.90.1570.10">
    <property type="entry name" value="tt1808, chain A"/>
    <property type="match status" value="1"/>
</dbReference>
<reference evidence="2" key="1">
    <citation type="journal article" date="2020" name="mSystems">
        <title>Genome- and Community-Level Interaction Insights into Carbon Utilization and Element Cycling Functions of Hydrothermarchaeota in Hydrothermal Sediment.</title>
        <authorList>
            <person name="Zhou Z."/>
            <person name="Liu Y."/>
            <person name="Xu W."/>
            <person name="Pan J."/>
            <person name="Luo Z.H."/>
            <person name="Li M."/>
        </authorList>
    </citation>
    <scope>NUCLEOTIDE SEQUENCE [LARGE SCALE GENOMIC DNA]</scope>
    <source>
        <strain evidence="2">SpSt-508</strain>
    </source>
</reference>
<dbReference type="PANTHER" id="PTHR34107">
    <property type="entry name" value="SLL0198 PROTEIN-RELATED"/>
    <property type="match status" value="1"/>
</dbReference>